<organism evidence="2 3">
    <name type="scientific">Helicobacter pullorum</name>
    <dbReference type="NCBI Taxonomy" id="35818"/>
    <lineage>
        <taxon>Bacteria</taxon>
        <taxon>Pseudomonadati</taxon>
        <taxon>Campylobacterota</taxon>
        <taxon>Epsilonproteobacteria</taxon>
        <taxon>Campylobacterales</taxon>
        <taxon>Helicobacteraceae</taxon>
        <taxon>Helicobacter</taxon>
    </lineage>
</organism>
<accession>A0A0N1ECH7</accession>
<evidence type="ECO:0000259" key="1">
    <source>
        <dbReference type="Pfam" id="PF01936"/>
    </source>
</evidence>
<comment type="caution">
    <text evidence="2">The sequence shown here is derived from an EMBL/GenBank/DDBJ whole genome shotgun (WGS) entry which is preliminary data.</text>
</comment>
<dbReference type="EMBL" id="JNOC01000001">
    <property type="protein sequence ID" value="KPH56567.1"/>
    <property type="molecule type" value="Genomic_DNA"/>
</dbReference>
<dbReference type="Gene3D" id="3.40.50.1010">
    <property type="entry name" value="5'-nuclease"/>
    <property type="match status" value="1"/>
</dbReference>
<keyword evidence="2" id="KW-0378">Hydrolase</keyword>
<dbReference type="Pfam" id="PF01936">
    <property type="entry name" value="NYN"/>
    <property type="match status" value="1"/>
</dbReference>
<keyword evidence="2" id="KW-0347">Helicase</keyword>
<dbReference type="InterPro" id="IPR021139">
    <property type="entry name" value="NYN"/>
</dbReference>
<dbReference type="Proteomes" id="UP000037997">
    <property type="component" value="Unassembled WGS sequence"/>
</dbReference>
<keyword evidence="2" id="KW-0067">ATP-binding</keyword>
<sequence length="225" mass="26257">MLKKVAILVDGSFFIKRHKYYFKSIINKDYDPTPQDLVIALQRHCLKHIDRNKEELYRIFFYDCKPLTKKTHYPLSKKSLDCSKTKAYEEKIQLHKFLVSTPCLALRLGYLDEQNASWILKDEEKRKQLLNGDLCVKQLSDEDYQYYAKQKGVDMKIGIDIATLALKKLVQKIVLISGDSDFVPASKLARTEGIIFTLDPMGNPIKENLEEHIDYLKTTLPYFKK</sequence>
<evidence type="ECO:0000313" key="2">
    <source>
        <dbReference type="EMBL" id="KPH56567.1"/>
    </source>
</evidence>
<dbReference type="STRING" id="35818.HPU229336_00045"/>
<name>A0A0N1ECH7_9HELI</name>
<gene>
    <name evidence="2" type="ORF">HPU229334_00055</name>
</gene>
<proteinExistence type="predicted"/>
<keyword evidence="2" id="KW-0547">Nucleotide-binding</keyword>
<dbReference type="GO" id="GO:0004386">
    <property type="term" value="F:helicase activity"/>
    <property type="evidence" value="ECO:0007669"/>
    <property type="project" value="UniProtKB-KW"/>
</dbReference>
<reference evidence="2 3" key="1">
    <citation type="submission" date="2014-06" db="EMBL/GenBank/DDBJ databases">
        <title>Helicobacter pullorum isolates in fresh chicken meat - phenotypic and genotypic features.</title>
        <authorList>
            <person name="Borges V."/>
            <person name="Santos A."/>
            <person name="Correia C.B."/>
            <person name="Saraiva M."/>
            <person name="Menard A."/>
            <person name="Vieira L."/>
            <person name="Sampaio D.A."/>
            <person name="Gomes J.P."/>
            <person name="Oleastro M."/>
        </authorList>
    </citation>
    <scope>NUCLEOTIDE SEQUENCE [LARGE SCALE GENOMIC DNA]</scope>
    <source>
        <strain evidence="2 3">229334/12</strain>
    </source>
</reference>
<dbReference type="AlphaFoldDB" id="A0A0N1ECH7"/>
<dbReference type="GO" id="GO:0004540">
    <property type="term" value="F:RNA nuclease activity"/>
    <property type="evidence" value="ECO:0007669"/>
    <property type="project" value="InterPro"/>
</dbReference>
<dbReference type="RefSeq" id="WP_054197446.1">
    <property type="nucleotide sequence ID" value="NZ_JNOC01000001.1"/>
</dbReference>
<dbReference type="CDD" id="cd18722">
    <property type="entry name" value="PIN_NicB-like"/>
    <property type="match status" value="1"/>
</dbReference>
<protein>
    <submittedName>
        <fullName evidence="2">Helicase</fullName>
    </submittedName>
</protein>
<dbReference type="PATRIC" id="fig|35818.11.peg.11"/>
<feature type="domain" description="NYN" evidence="1">
    <location>
        <begin position="143"/>
        <end position="195"/>
    </location>
</feature>
<evidence type="ECO:0000313" key="3">
    <source>
        <dbReference type="Proteomes" id="UP000037997"/>
    </source>
</evidence>